<dbReference type="Pfam" id="PF00201">
    <property type="entry name" value="UDPGT"/>
    <property type="match status" value="1"/>
</dbReference>
<accession>A0ABQ4FLU8</accession>
<dbReference type="PANTHER" id="PTHR48043">
    <property type="entry name" value="EG:EG0003.4 PROTEIN-RELATED"/>
    <property type="match status" value="1"/>
</dbReference>
<sequence length="467" mass="50812">MRITPDRRPILFAAAAHSGLLNPLVSIAGELSRRNTPDLHFASEEDARRPVDAAGAGSPISFHSCGEKMIKVDGAMYAAMTRGPRTTAGTVALARLVRDRAVLRTFFRHTLEQIDRIRPRLMVIDNLNVGAIDAACARGVPYVLSIAFPPSGVYLGRLPWGYPTPTSGLPLRLGGTQRIANIAFRIRMQAAMLRCADLTAARERRAHGIANVFADPERHSDDAVAVLGYSVFGLEHPFPAPPHLHMVGAVIPPAPAQADRDDELSGWLDRHESVVYVNMGTLIKLSAVQLREFTEALRRIGPGNQVLWKLPADQRALLPAELPANVRTVEWVPDHFGVLTHPHVRAVVCHGGNNIFHEALYCGQPMLVMPFWLDCYDLAARAVDSGVGLALDRPPAFDAAEVSAKLLRLLSGESHRRRSRHWGDRLRQAGGVARAADIVLRAARLTPGDRLTAVRPQDAAVAAAPDA</sequence>
<proteinExistence type="predicted"/>
<dbReference type="PANTHER" id="PTHR48043:SF145">
    <property type="entry name" value="FI06409P-RELATED"/>
    <property type="match status" value="1"/>
</dbReference>
<dbReference type="SUPFAM" id="SSF53756">
    <property type="entry name" value="UDP-Glycosyltransferase/glycogen phosphorylase"/>
    <property type="match status" value="1"/>
</dbReference>
<protein>
    <recommendedName>
        <fullName evidence="5">Glycosyltransferase</fullName>
    </recommendedName>
</protein>
<dbReference type="InterPro" id="IPR050271">
    <property type="entry name" value="UDP-glycosyltransferase"/>
</dbReference>
<evidence type="ECO:0000256" key="2">
    <source>
        <dbReference type="ARBA" id="ARBA00022679"/>
    </source>
</evidence>
<keyword evidence="2" id="KW-0808">Transferase</keyword>
<evidence type="ECO:0000256" key="1">
    <source>
        <dbReference type="ARBA" id="ARBA00022676"/>
    </source>
</evidence>
<comment type="caution">
    <text evidence="3">The sequence shown here is derived from an EMBL/GenBank/DDBJ whole genome shotgun (WGS) entry which is preliminary data.</text>
</comment>
<dbReference type="InterPro" id="IPR002213">
    <property type="entry name" value="UDP_glucos_trans"/>
</dbReference>
<dbReference type="CDD" id="cd03784">
    <property type="entry name" value="GT1_Gtf-like"/>
    <property type="match status" value="1"/>
</dbReference>
<name>A0ABQ4FLU8_9ACTN</name>
<keyword evidence="1" id="KW-0328">Glycosyltransferase</keyword>
<dbReference type="Gene3D" id="3.40.50.2000">
    <property type="entry name" value="Glycogen Phosphorylase B"/>
    <property type="match status" value="2"/>
</dbReference>
<evidence type="ECO:0000313" key="4">
    <source>
        <dbReference type="Proteomes" id="UP000651728"/>
    </source>
</evidence>
<evidence type="ECO:0008006" key="5">
    <source>
        <dbReference type="Google" id="ProtNLM"/>
    </source>
</evidence>
<dbReference type="EMBL" id="BOOB01000050">
    <property type="protein sequence ID" value="GIH35780.1"/>
    <property type="molecule type" value="Genomic_DNA"/>
</dbReference>
<gene>
    <name evidence="3" type="ORF">Mam01_59440</name>
</gene>
<organism evidence="3 4">
    <name type="scientific">Microbispora amethystogenes</name>
    <dbReference type="NCBI Taxonomy" id="1427754"/>
    <lineage>
        <taxon>Bacteria</taxon>
        <taxon>Bacillati</taxon>
        <taxon>Actinomycetota</taxon>
        <taxon>Actinomycetes</taxon>
        <taxon>Streptosporangiales</taxon>
        <taxon>Streptosporangiaceae</taxon>
        <taxon>Microbispora</taxon>
    </lineage>
</organism>
<evidence type="ECO:0000313" key="3">
    <source>
        <dbReference type="EMBL" id="GIH35780.1"/>
    </source>
</evidence>
<keyword evidence="4" id="KW-1185">Reference proteome</keyword>
<dbReference type="Proteomes" id="UP000651728">
    <property type="component" value="Unassembled WGS sequence"/>
</dbReference>
<reference evidence="3 4" key="1">
    <citation type="submission" date="2021-01" db="EMBL/GenBank/DDBJ databases">
        <title>Whole genome shotgun sequence of Microbispora amethystogenes NBRC 101907.</title>
        <authorList>
            <person name="Komaki H."/>
            <person name="Tamura T."/>
        </authorList>
    </citation>
    <scope>NUCLEOTIDE SEQUENCE [LARGE SCALE GENOMIC DNA]</scope>
    <source>
        <strain evidence="3 4">NBRC 101907</strain>
    </source>
</reference>